<gene>
    <name evidence="2" type="ORF">AAFF_G00350440</name>
</gene>
<comment type="caution">
    <text evidence="2">The sequence shown here is derived from an EMBL/GenBank/DDBJ whole genome shotgun (WGS) entry which is preliminary data.</text>
</comment>
<evidence type="ECO:0000313" key="3">
    <source>
        <dbReference type="Proteomes" id="UP001221898"/>
    </source>
</evidence>
<name>A0AAD7VZN9_9TELE</name>
<evidence type="ECO:0000256" key="1">
    <source>
        <dbReference type="SAM" id="MobiDB-lite"/>
    </source>
</evidence>
<keyword evidence="3" id="KW-1185">Reference proteome</keyword>
<proteinExistence type="predicted"/>
<feature type="region of interest" description="Disordered" evidence="1">
    <location>
        <begin position="21"/>
        <end position="50"/>
    </location>
</feature>
<organism evidence="2 3">
    <name type="scientific">Aldrovandia affinis</name>
    <dbReference type="NCBI Taxonomy" id="143900"/>
    <lineage>
        <taxon>Eukaryota</taxon>
        <taxon>Metazoa</taxon>
        <taxon>Chordata</taxon>
        <taxon>Craniata</taxon>
        <taxon>Vertebrata</taxon>
        <taxon>Euteleostomi</taxon>
        <taxon>Actinopterygii</taxon>
        <taxon>Neopterygii</taxon>
        <taxon>Teleostei</taxon>
        <taxon>Notacanthiformes</taxon>
        <taxon>Halosauridae</taxon>
        <taxon>Aldrovandia</taxon>
    </lineage>
</organism>
<evidence type="ECO:0000313" key="2">
    <source>
        <dbReference type="EMBL" id="KAJ8366564.1"/>
    </source>
</evidence>
<dbReference type="EMBL" id="JAINUG010000573">
    <property type="protein sequence ID" value="KAJ8366564.1"/>
    <property type="molecule type" value="Genomic_DNA"/>
</dbReference>
<accession>A0AAD7VZN9</accession>
<sequence length="110" mass="11960">MPVATAAAAAEAPFRVSSSSPRVCELAEQSGRRTRTSTGSGLRASSTQHVREEMCASLPRALNMVSRGRILIAGRARFADRSAYCSNKRSTRSELDFTRVFHATEGVRQT</sequence>
<reference evidence="2" key="1">
    <citation type="journal article" date="2023" name="Science">
        <title>Genome structures resolve the early diversification of teleost fishes.</title>
        <authorList>
            <person name="Parey E."/>
            <person name="Louis A."/>
            <person name="Montfort J."/>
            <person name="Bouchez O."/>
            <person name="Roques C."/>
            <person name="Iampietro C."/>
            <person name="Lluch J."/>
            <person name="Castinel A."/>
            <person name="Donnadieu C."/>
            <person name="Desvignes T."/>
            <person name="Floi Bucao C."/>
            <person name="Jouanno E."/>
            <person name="Wen M."/>
            <person name="Mejri S."/>
            <person name="Dirks R."/>
            <person name="Jansen H."/>
            <person name="Henkel C."/>
            <person name="Chen W.J."/>
            <person name="Zahm M."/>
            <person name="Cabau C."/>
            <person name="Klopp C."/>
            <person name="Thompson A.W."/>
            <person name="Robinson-Rechavi M."/>
            <person name="Braasch I."/>
            <person name="Lecointre G."/>
            <person name="Bobe J."/>
            <person name="Postlethwait J.H."/>
            <person name="Berthelot C."/>
            <person name="Roest Crollius H."/>
            <person name="Guiguen Y."/>
        </authorList>
    </citation>
    <scope>NUCLEOTIDE SEQUENCE</scope>
    <source>
        <strain evidence="2">NC1722</strain>
    </source>
</reference>
<dbReference type="Proteomes" id="UP001221898">
    <property type="component" value="Unassembled WGS sequence"/>
</dbReference>
<protein>
    <submittedName>
        <fullName evidence="2">Uncharacterized protein</fullName>
    </submittedName>
</protein>
<dbReference type="AlphaFoldDB" id="A0AAD7VZN9"/>
<feature type="compositionally biased region" description="Low complexity" evidence="1">
    <location>
        <begin position="36"/>
        <end position="47"/>
    </location>
</feature>